<accession>A0A2S3IF05</accession>
<organism evidence="3">
    <name type="scientific">Panicum hallii</name>
    <dbReference type="NCBI Taxonomy" id="206008"/>
    <lineage>
        <taxon>Eukaryota</taxon>
        <taxon>Viridiplantae</taxon>
        <taxon>Streptophyta</taxon>
        <taxon>Embryophyta</taxon>
        <taxon>Tracheophyta</taxon>
        <taxon>Spermatophyta</taxon>
        <taxon>Magnoliopsida</taxon>
        <taxon>Liliopsida</taxon>
        <taxon>Poales</taxon>
        <taxon>Poaceae</taxon>
        <taxon>PACMAD clade</taxon>
        <taxon>Panicoideae</taxon>
        <taxon>Panicodae</taxon>
        <taxon>Paniceae</taxon>
        <taxon>Panicinae</taxon>
        <taxon>Panicum</taxon>
        <taxon>Panicum sect. Panicum</taxon>
    </lineage>
</organism>
<evidence type="ECO:0000256" key="2">
    <source>
        <dbReference type="SAM" id="Phobius"/>
    </source>
</evidence>
<dbReference type="EMBL" id="CM008053">
    <property type="protein sequence ID" value="PAN43249.1"/>
    <property type="molecule type" value="Genomic_DNA"/>
</dbReference>
<feature type="transmembrane region" description="Helical" evidence="2">
    <location>
        <begin position="69"/>
        <end position="89"/>
    </location>
</feature>
<feature type="compositionally biased region" description="Low complexity" evidence="1">
    <location>
        <begin position="1"/>
        <end position="15"/>
    </location>
</feature>
<reference evidence="3" key="1">
    <citation type="submission" date="2018-04" db="EMBL/GenBank/DDBJ databases">
        <title>WGS assembly of Panicum hallii.</title>
        <authorList>
            <person name="Lovell J."/>
            <person name="Jenkins J."/>
            <person name="Lowry D."/>
            <person name="Mamidi S."/>
            <person name="Sreedasyam A."/>
            <person name="Weng X."/>
            <person name="Barry K."/>
            <person name="Bonette J."/>
            <person name="Campitelli B."/>
            <person name="Daum C."/>
            <person name="Gordon S."/>
            <person name="Gould B."/>
            <person name="Lipzen A."/>
            <person name="Macqueen A."/>
            <person name="Palacio-Mejia J."/>
            <person name="Plott C."/>
            <person name="Shakirov E."/>
            <person name="Shu S."/>
            <person name="Yoshinaga Y."/>
            <person name="Zane M."/>
            <person name="Rokhsar D."/>
            <person name="Grimwood J."/>
            <person name="Schmutz J."/>
            <person name="Juenger T."/>
        </authorList>
    </citation>
    <scope>NUCLEOTIDE SEQUENCE [LARGE SCALE GENOMIC DNA]</scope>
    <source>
        <strain evidence="3">FIL2</strain>
    </source>
</reference>
<dbReference type="Proteomes" id="UP000243499">
    <property type="component" value="Chromosome 8"/>
</dbReference>
<gene>
    <name evidence="3" type="ORF">PAHAL_8G222900</name>
</gene>
<protein>
    <submittedName>
        <fullName evidence="3">Uncharacterized protein</fullName>
    </submittedName>
</protein>
<dbReference type="AlphaFoldDB" id="A0A2S3IF05"/>
<sequence>MRPAELPRAAAALPRSAKKGPTRGQGSSLARPAWAVAEFGRRGRCGDEKGPAITGCSDAPGCVAFGQQAMARFFLCLAAAACCLVLLVPPVHGRLGIGRAGGLGAANRHTAAEEQQRGTAVKAASSAWSTSWTAAAASGRVRPELRSVPGGPDPLHHHGSPWRPELEPTTP</sequence>
<proteinExistence type="predicted"/>
<keyword evidence="2" id="KW-0472">Membrane</keyword>
<feature type="region of interest" description="Disordered" evidence="1">
    <location>
        <begin position="137"/>
        <end position="171"/>
    </location>
</feature>
<dbReference type="Gramene" id="PAN43249">
    <property type="protein sequence ID" value="PAN43249"/>
    <property type="gene ID" value="PAHAL_8G222900"/>
</dbReference>
<keyword evidence="2" id="KW-0812">Transmembrane</keyword>
<evidence type="ECO:0000313" key="3">
    <source>
        <dbReference type="EMBL" id="PAN43249.1"/>
    </source>
</evidence>
<keyword evidence="2" id="KW-1133">Transmembrane helix</keyword>
<feature type="region of interest" description="Disordered" evidence="1">
    <location>
        <begin position="1"/>
        <end position="31"/>
    </location>
</feature>
<name>A0A2S3IF05_9POAL</name>
<evidence type="ECO:0000256" key="1">
    <source>
        <dbReference type="SAM" id="MobiDB-lite"/>
    </source>
</evidence>